<dbReference type="InterPro" id="IPR031493">
    <property type="entry name" value="Zinc_ribbon_15"/>
</dbReference>
<dbReference type="OrthoDB" id="4377018at2"/>
<evidence type="ECO:0000259" key="1">
    <source>
        <dbReference type="Pfam" id="PF17032"/>
    </source>
</evidence>
<proteinExistence type="predicted"/>
<dbReference type="EMBL" id="QNRX01000003">
    <property type="protein sequence ID" value="RBP68256.1"/>
    <property type="molecule type" value="Genomic_DNA"/>
</dbReference>
<gene>
    <name evidence="2" type="ORF">DES36_10317</name>
</gene>
<accession>A0A366IBV5</accession>
<dbReference type="PANTHER" id="PTHR36718">
    <property type="entry name" value="OS05G0435400 PROTEIN"/>
    <property type="match status" value="1"/>
</dbReference>
<keyword evidence="3" id="KW-1185">Reference proteome</keyword>
<comment type="caution">
    <text evidence="2">The sequence shown here is derived from an EMBL/GenBank/DDBJ whole genome shotgun (WGS) entry which is preliminary data.</text>
</comment>
<sequence length="126" mass="14770">MFFIGIMGVDTKAKEIKDIHNITCKYCGRLGMYKFIKQYNYFHFFFIPLFRWGVKYFLVSRCCHSVFSISKEKGKRLEDGTDGFVDSDELHYEDNNRGQTRNSCPHCGNMIDASFDYCPRCGNKAR</sequence>
<feature type="domain" description="Zinc-ribbon 15" evidence="1">
    <location>
        <begin position="22"/>
        <end position="122"/>
    </location>
</feature>
<dbReference type="PANTHER" id="PTHR36718:SF1">
    <property type="entry name" value="DOUBLE ZINC RIBBON PROTEIN MJ0416"/>
    <property type="match status" value="1"/>
</dbReference>
<organism evidence="2 3">
    <name type="scientific">Alkalibaculum bacchi</name>
    <dbReference type="NCBI Taxonomy" id="645887"/>
    <lineage>
        <taxon>Bacteria</taxon>
        <taxon>Bacillati</taxon>
        <taxon>Bacillota</taxon>
        <taxon>Clostridia</taxon>
        <taxon>Eubacteriales</taxon>
        <taxon>Eubacteriaceae</taxon>
        <taxon>Alkalibaculum</taxon>
    </lineage>
</organism>
<dbReference type="RefSeq" id="WP_113919692.1">
    <property type="nucleotide sequence ID" value="NZ_CALNCS010000107.1"/>
</dbReference>
<dbReference type="AlphaFoldDB" id="A0A366IBV5"/>
<dbReference type="Proteomes" id="UP000253490">
    <property type="component" value="Unassembled WGS sequence"/>
</dbReference>
<protein>
    <submittedName>
        <fullName evidence="2">Zinc ribbon family protein</fullName>
    </submittedName>
</protein>
<evidence type="ECO:0000313" key="3">
    <source>
        <dbReference type="Proteomes" id="UP000253490"/>
    </source>
</evidence>
<reference evidence="2 3" key="1">
    <citation type="submission" date="2018-06" db="EMBL/GenBank/DDBJ databases">
        <title>Genomic Encyclopedia of Type Strains, Phase IV (KMG-IV): sequencing the most valuable type-strain genomes for metagenomic binning, comparative biology and taxonomic classification.</title>
        <authorList>
            <person name="Goeker M."/>
        </authorList>
    </citation>
    <scope>NUCLEOTIDE SEQUENCE [LARGE SCALE GENOMIC DNA]</scope>
    <source>
        <strain evidence="2 3">DSM 22112</strain>
    </source>
</reference>
<name>A0A366IBV5_9FIRM</name>
<dbReference type="Pfam" id="PF17032">
    <property type="entry name" value="Zn_ribbon_15"/>
    <property type="match status" value="1"/>
</dbReference>
<evidence type="ECO:0000313" key="2">
    <source>
        <dbReference type="EMBL" id="RBP68256.1"/>
    </source>
</evidence>
<dbReference type="InterPro" id="IPR053281">
    <property type="entry name" value="Double_zinc_ribbon"/>
</dbReference>